<evidence type="ECO:0000313" key="2">
    <source>
        <dbReference type="EMBL" id="QQP93623.1"/>
    </source>
</evidence>
<feature type="transmembrane region" description="Helical" evidence="1">
    <location>
        <begin position="50"/>
        <end position="71"/>
    </location>
</feature>
<evidence type="ECO:0000313" key="3">
    <source>
        <dbReference type="Proteomes" id="UP000595197"/>
    </source>
</evidence>
<evidence type="ECO:0000256" key="1">
    <source>
        <dbReference type="SAM" id="Phobius"/>
    </source>
</evidence>
<dbReference type="Proteomes" id="UP000595197">
    <property type="component" value="Plasmid pTT6-2"/>
</dbReference>
<keyword evidence="1" id="KW-0472">Membrane</keyword>
<name>A0ABX7BGW1_9PROT</name>
<proteinExistence type="predicted"/>
<accession>A0ABX7BGW1</accession>
<sequence length="77" mass="8317">MRTLGKLLVIWGALLPLLILPTTADSISQKVAVLNLRLDYQAYMFGEEVGYDSVIVAGLIIVGIGLSFRAIGRAGQR</sequence>
<keyword evidence="2" id="KW-0614">Plasmid</keyword>
<gene>
    <name evidence="2" type="ORF">IGS68_31885</name>
</gene>
<dbReference type="EMBL" id="CP067422">
    <property type="protein sequence ID" value="QQP93623.1"/>
    <property type="molecule type" value="Genomic_DNA"/>
</dbReference>
<protein>
    <submittedName>
        <fullName evidence="2">Uncharacterized protein</fullName>
    </submittedName>
</protein>
<geneLocation type="plasmid" evidence="2 3">
    <name>pTT6-2</name>
</geneLocation>
<organism evidence="2 3">
    <name type="scientific">Skermanella cutis</name>
    <dbReference type="NCBI Taxonomy" id="2775420"/>
    <lineage>
        <taxon>Bacteria</taxon>
        <taxon>Pseudomonadati</taxon>
        <taxon>Pseudomonadota</taxon>
        <taxon>Alphaproteobacteria</taxon>
        <taxon>Rhodospirillales</taxon>
        <taxon>Azospirillaceae</taxon>
        <taxon>Skermanella</taxon>
    </lineage>
</organism>
<dbReference type="RefSeq" id="WP_201083323.1">
    <property type="nucleotide sequence ID" value="NZ_CP067422.1"/>
</dbReference>
<keyword evidence="1" id="KW-1133">Transmembrane helix</keyword>
<keyword evidence="1" id="KW-0812">Transmembrane</keyword>
<reference evidence="2" key="1">
    <citation type="submission" date="2021-02" db="EMBL/GenBank/DDBJ databases">
        <title>Skermanella TT6 skin isolate.</title>
        <authorList>
            <person name="Lee K."/>
            <person name="Ganzorig M."/>
        </authorList>
    </citation>
    <scope>NUCLEOTIDE SEQUENCE</scope>
    <source>
        <strain evidence="2">TT6</strain>
    </source>
</reference>
<keyword evidence="3" id="KW-1185">Reference proteome</keyword>